<sequence>MDFYIIREQTEGEYSALEHESVPGVVECLKIVTRKKCLRIAKFAFDFATQRNRHLVTAVHKANIMKLGDGLFLRCCEEVSKLYPKIVFQNLIIDNCCMQLVSRPEQFDVMVMPNLYGNIVDNLAAGLVGGAGVVSGRSIGADCVVFEPGARHSFLEATGRGIANPTAIILCAANMLRHLHLHREGRALYAALEKVLKDKVVRTRDLGGYATTSEFTNAVIDNFLL</sequence>
<dbReference type="GO" id="GO:0006102">
    <property type="term" value="P:isocitrate metabolic process"/>
    <property type="evidence" value="ECO:0007669"/>
    <property type="project" value="TreeGrafter"/>
</dbReference>
<dbReference type="GO" id="GO:0006099">
    <property type="term" value="P:tricarboxylic acid cycle"/>
    <property type="evidence" value="ECO:0007669"/>
    <property type="project" value="UniProtKB-KW"/>
</dbReference>
<dbReference type="PANTHER" id="PTHR11835:SF42">
    <property type="entry name" value="ISOCITRATE DEHYDROGENASE [NAD] SUBUNIT BETA, MITOCHONDRIAL"/>
    <property type="match status" value="1"/>
</dbReference>
<gene>
    <name evidence="4" type="ORF">SBAD_LOCUS8812</name>
</gene>
<evidence type="ECO:0000256" key="2">
    <source>
        <dbReference type="ARBA" id="ARBA00022532"/>
    </source>
</evidence>
<evidence type="ECO:0000313" key="4">
    <source>
        <dbReference type="EMBL" id="VDP19443.1"/>
    </source>
</evidence>
<dbReference type="PROSITE" id="PS00470">
    <property type="entry name" value="IDH_IMDH"/>
    <property type="match status" value="1"/>
</dbReference>
<dbReference type="Proteomes" id="UP000270296">
    <property type="component" value="Unassembled WGS sequence"/>
</dbReference>
<accession>A0A183IYW4</accession>
<dbReference type="GO" id="GO:0016616">
    <property type="term" value="F:oxidoreductase activity, acting on the CH-OH group of donors, NAD or NADP as acceptor"/>
    <property type="evidence" value="ECO:0007669"/>
    <property type="project" value="InterPro"/>
</dbReference>
<dbReference type="SMART" id="SM01329">
    <property type="entry name" value="Iso_dh"/>
    <property type="match status" value="1"/>
</dbReference>
<dbReference type="EMBL" id="UZAM01011997">
    <property type="protein sequence ID" value="VDP19443.1"/>
    <property type="molecule type" value="Genomic_DNA"/>
</dbReference>
<organism evidence="6">
    <name type="scientific">Soboliphyme baturini</name>
    <dbReference type="NCBI Taxonomy" id="241478"/>
    <lineage>
        <taxon>Eukaryota</taxon>
        <taxon>Metazoa</taxon>
        <taxon>Ecdysozoa</taxon>
        <taxon>Nematoda</taxon>
        <taxon>Enoplea</taxon>
        <taxon>Dorylaimia</taxon>
        <taxon>Dioctophymatida</taxon>
        <taxon>Dioctophymatoidea</taxon>
        <taxon>Soboliphymatidae</taxon>
        <taxon>Soboliphyme</taxon>
    </lineage>
</organism>
<dbReference type="GO" id="GO:0051287">
    <property type="term" value="F:NAD binding"/>
    <property type="evidence" value="ECO:0007669"/>
    <property type="project" value="InterPro"/>
</dbReference>
<reference evidence="4 5" key="2">
    <citation type="submission" date="2018-11" db="EMBL/GenBank/DDBJ databases">
        <authorList>
            <consortium name="Pathogen Informatics"/>
        </authorList>
    </citation>
    <scope>NUCLEOTIDE SEQUENCE [LARGE SCALE GENOMIC DNA]</scope>
</reference>
<evidence type="ECO:0000256" key="1">
    <source>
        <dbReference type="ARBA" id="ARBA00007769"/>
    </source>
</evidence>
<comment type="similarity">
    <text evidence="1">Belongs to the isocitrate and isopropylmalate dehydrogenases family.</text>
</comment>
<feature type="domain" description="Isopropylmalate dehydrogenase-like" evidence="3">
    <location>
        <begin position="1"/>
        <end position="219"/>
    </location>
</feature>
<reference evidence="6" key="1">
    <citation type="submission" date="2016-06" db="UniProtKB">
        <authorList>
            <consortium name="WormBaseParasite"/>
        </authorList>
    </citation>
    <scope>IDENTIFICATION</scope>
</reference>
<dbReference type="GO" id="GO:0005739">
    <property type="term" value="C:mitochondrion"/>
    <property type="evidence" value="ECO:0007669"/>
    <property type="project" value="TreeGrafter"/>
</dbReference>
<protein>
    <submittedName>
        <fullName evidence="6">Iso_dh domain-containing protein</fullName>
    </submittedName>
</protein>
<keyword evidence="2" id="KW-0816">Tricarboxylic acid cycle</keyword>
<dbReference type="SUPFAM" id="SSF53659">
    <property type="entry name" value="Isocitrate/Isopropylmalate dehydrogenase-like"/>
    <property type="match status" value="1"/>
</dbReference>
<evidence type="ECO:0000259" key="3">
    <source>
        <dbReference type="SMART" id="SM01329"/>
    </source>
</evidence>
<keyword evidence="5" id="KW-1185">Reference proteome</keyword>
<dbReference type="InterPro" id="IPR024084">
    <property type="entry name" value="IsoPropMal-DH-like_dom"/>
</dbReference>
<proteinExistence type="inferred from homology"/>
<dbReference type="PANTHER" id="PTHR11835">
    <property type="entry name" value="DECARBOXYLATING DEHYDROGENASES-ISOCITRATE, ISOPROPYLMALATE, TARTRATE"/>
    <property type="match status" value="1"/>
</dbReference>
<dbReference type="Pfam" id="PF00180">
    <property type="entry name" value="Iso_dh"/>
    <property type="match status" value="1"/>
</dbReference>
<dbReference type="AlphaFoldDB" id="A0A183IYW4"/>
<dbReference type="WBParaSite" id="SBAD_0000913201-mRNA-1">
    <property type="protein sequence ID" value="SBAD_0000913201-mRNA-1"/>
    <property type="gene ID" value="SBAD_0000913201"/>
</dbReference>
<dbReference type="OrthoDB" id="10261637at2759"/>
<dbReference type="Gene3D" id="3.40.718.10">
    <property type="entry name" value="Isopropylmalate Dehydrogenase"/>
    <property type="match status" value="1"/>
</dbReference>
<dbReference type="InterPro" id="IPR019818">
    <property type="entry name" value="IsoCit/isopropylmalate_DH_CS"/>
</dbReference>
<evidence type="ECO:0000313" key="5">
    <source>
        <dbReference type="Proteomes" id="UP000270296"/>
    </source>
</evidence>
<name>A0A183IYW4_9BILA</name>
<evidence type="ECO:0000313" key="6">
    <source>
        <dbReference type="WBParaSite" id="SBAD_0000913201-mRNA-1"/>
    </source>
</evidence>
<dbReference type="GO" id="GO:0000287">
    <property type="term" value="F:magnesium ion binding"/>
    <property type="evidence" value="ECO:0007669"/>
    <property type="project" value="InterPro"/>
</dbReference>